<evidence type="ECO:0000256" key="1">
    <source>
        <dbReference type="SAM" id="MobiDB-lite"/>
    </source>
</evidence>
<reference evidence="2" key="1">
    <citation type="submission" date="2021-02" db="EMBL/GenBank/DDBJ databases">
        <authorList>
            <person name="Nowell W R."/>
        </authorList>
    </citation>
    <scope>NUCLEOTIDE SEQUENCE</scope>
</reference>
<feature type="compositionally biased region" description="Low complexity" evidence="1">
    <location>
        <begin position="1"/>
        <end position="13"/>
    </location>
</feature>
<feature type="region of interest" description="Disordered" evidence="1">
    <location>
        <begin position="1"/>
        <end position="57"/>
    </location>
</feature>
<feature type="compositionally biased region" description="Basic residues" evidence="1">
    <location>
        <begin position="18"/>
        <end position="28"/>
    </location>
</feature>
<proteinExistence type="predicted"/>
<sequence>MGSKLSRSSSSRSEGTKVKWRKGKRKRSEKIEISASNDKFLTQHDHGQENTNGNLDNSYEKWNKGIEQELANYNGKILLA</sequence>
<evidence type="ECO:0000313" key="2">
    <source>
        <dbReference type="EMBL" id="CAF0874503.1"/>
    </source>
</evidence>
<evidence type="ECO:0000313" key="3">
    <source>
        <dbReference type="Proteomes" id="UP000663845"/>
    </source>
</evidence>
<name>A0A813XXC6_9BILA</name>
<protein>
    <submittedName>
        <fullName evidence="2">Uncharacterized protein</fullName>
    </submittedName>
</protein>
<gene>
    <name evidence="2" type="ORF">JYZ213_LOCUS9143</name>
</gene>
<dbReference type="Proteomes" id="UP000663845">
    <property type="component" value="Unassembled WGS sequence"/>
</dbReference>
<comment type="caution">
    <text evidence="2">The sequence shown here is derived from an EMBL/GenBank/DDBJ whole genome shotgun (WGS) entry which is preliminary data.</text>
</comment>
<dbReference type="EMBL" id="CAJNOG010000064">
    <property type="protein sequence ID" value="CAF0874503.1"/>
    <property type="molecule type" value="Genomic_DNA"/>
</dbReference>
<accession>A0A813XXC6</accession>
<organism evidence="2 3">
    <name type="scientific">Adineta steineri</name>
    <dbReference type="NCBI Taxonomy" id="433720"/>
    <lineage>
        <taxon>Eukaryota</taxon>
        <taxon>Metazoa</taxon>
        <taxon>Spiralia</taxon>
        <taxon>Gnathifera</taxon>
        <taxon>Rotifera</taxon>
        <taxon>Eurotatoria</taxon>
        <taxon>Bdelloidea</taxon>
        <taxon>Adinetida</taxon>
        <taxon>Adinetidae</taxon>
        <taxon>Adineta</taxon>
    </lineage>
</organism>
<dbReference type="AlphaFoldDB" id="A0A813XXC6"/>